<dbReference type="InterPro" id="IPR005517">
    <property type="entry name" value="Transl_elong_EFG/EF2_IV"/>
</dbReference>
<dbReference type="InterPro" id="IPR041095">
    <property type="entry name" value="EFG_II"/>
</dbReference>
<dbReference type="InterPro" id="IPR035649">
    <property type="entry name" value="EFG_V"/>
</dbReference>
<dbReference type="CDD" id="cd04088">
    <property type="entry name" value="EFG_mtEFG_II"/>
    <property type="match status" value="1"/>
</dbReference>
<feature type="domain" description="Tr-type G" evidence="3">
    <location>
        <begin position="7"/>
        <end position="283"/>
    </location>
</feature>
<dbReference type="Pfam" id="PF22042">
    <property type="entry name" value="EF-G_D2"/>
    <property type="match status" value="1"/>
</dbReference>
<dbReference type="PANTHER" id="PTHR43261">
    <property type="entry name" value="TRANSLATION ELONGATION FACTOR G-RELATED"/>
    <property type="match status" value="1"/>
</dbReference>
<evidence type="ECO:0000313" key="4">
    <source>
        <dbReference type="EMBL" id="MCU6798542.1"/>
    </source>
</evidence>
<dbReference type="EMBL" id="JAOQJF010000002">
    <property type="protein sequence ID" value="MCU6798542.1"/>
    <property type="molecule type" value="Genomic_DNA"/>
</dbReference>
<evidence type="ECO:0000256" key="2">
    <source>
        <dbReference type="ARBA" id="ARBA00023134"/>
    </source>
</evidence>
<dbReference type="Proteomes" id="UP001652395">
    <property type="component" value="Unassembled WGS sequence"/>
</dbReference>
<name>A0ABT2UV55_9FIRM</name>
<dbReference type="InterPro" id="IPR000795">
    <property type="entry name" value="T_Tr_GTP-bd_dom"/>
</dbReference>
<dbReference type="CDD" id="cd03713">
    <property type="entry name" value="EFG_mtEFG_C"/>
    <property type="match status" value="1"/>
</dbReference>
<dbReference type="Gene3D" id="2.40.30.10">
    <property type="entry name" value="Translation factors"/>
    <property type="match status" value="1"/>
</dbReference>
<evidence type="ECO:0000313" key="5">
    <source>
        <dbReference type="Proteomes" id="UP001652395"/>
    </source>
</evidence>
<reference evidence="4 5" key="1">
    <citation type="journal article" date="2021" name="ISME Commun">
        <title>Automated analysis of genomic sequences facilitates high-throughput and comprehensive description of bacteria.</title>
        <authorList>
            <person name="Hitch T.C.A."/>
        </authorList>
    </citation>
    <scope>NUCLEOTIDE SEQUENCE [LARGE SCALE GENOMIC DNA]</scope>
    <source>
        <strain evidence="5">f_CCE</strain>
    </source>
</reference>
<evidence type="ECO:0000259" key="3">
    <source>
        <dbReference type="PROSITE" id="PS51722"/>
    </source>
</evidence>
<keyword evidence="1" id="KW-0547">Nucleotide-binding</keyword>
<dbReference type="InterPro" id="IPR020568">
    <property type="entry name" value="Ribosomal_Su5_D2-typ_SF"/>
</dbReference>
<dbReference type="NCBIfam" id="TIGR00231">
    <property type="entry name" value="small_GTP"/>
    <property type="match status" value="1"/>
</dbReference>
<dbReference type="InterPro" id="IPR000640">
    <property type="entry name" value="EFG_V-like"/>
</dbReference>
<keyword evidence="4" id="KW-0648">Protein biosynthesis</keyword>
<accession>A0ABT2UV55</accession>
<dbReference type="SMART" id="SM00889">
    <property type="entry name" value="EFG_IV"/>
    <property type="match status" value="1"/>
</dbReference>
<dbReference type="Gene3D" id="3.30.230.10">
    <property type="match status" value="1"/>
</dbReference>
<dbReference type="InterPro" id="IPR005225">
    <property type="entry name" value="Small_GTP-bd"/>
</dbReference>
<proteinExistence type="predicted"/>
<keyword evidence="2" id="KW-0342">GTP-binding</keyword>
<organism evidence="4 5">
    <name type="scientific">Alitiscatomonas aceti</name>
    <dbReference type="NCBI Taxonomy" id="2981724"/>
    <lineage>
        <taxon>Bacteria</taxon>
        <taxon>Bacillati</taxon>
        <taxon>Bacillota</taxon>
        <taxon>Clostridia</taxon>
        <taxon>Lachnospirales</taxon>
        <taxon>Lachnospiraceae</taxon>
        <taxon>Alitiscatomonas</taxon>
    </lineage>
</organism>
<dbReference type="PANTHER" id="PTHR43261:SF6">
    <property type="entry name" value="ELONGATION FACTOR G-LIKE PROTEIN"/>
    <property type="match status" value="1"/>
</dbReference>
<dbReference type="InterPro" id="IPR035647">
    <property type="entry name" value="EFG_III/V"/>
</dbReference>
<dbReference type="SUPFAM" id="SSF54211">
    <property type="entry name" value="Ribosomal protein S5 domain 2-like"/>
    <property type="match status" value="1"/>
</dbReference>
<dbReference type="PRINTS" id="PR00315">
    <property type="entry name" value="ELONGATNFCT"/>
</dbReference>
<dbReference type="InterPro" id="IPR047872">
    <property type="entry name" value="EFG_IV"/>
</dbReference>
<dbReference type="RefSeq" id="WP_158357026.1">
    <property type="nucleotide sequence ID" value="NZ_JAOQJF010000002.1"/>
</dbReference>
<dbReference type="Gene3D" id="3.30.70.870">
    <property type="entry name" value="Elongation Factor G (Translational Gtpase), domain 3"/>
    <property type="match status" value="1"/>
</dbReference>
<dbReference type="Pfam" id="PF03764">
    <property type="entry name" value="EFG_IV"/>
    <property type="match status" value="1"/>
</dbReference>
<dbReference type="InterPro" id="IPR009000">
    <property type="entry name" value="Transl_B-barrel_sf"/>
</dbReference>
<dbReference type="GO" id="GO:0003746">
    <property type="term" value="F:translation elongation factor activity"/>
    <property type="evidence" value="ECO:0007669"/>
    <property type="project" value="UniProtKB-KW"/>
</dbReference>
<dbReference type="InterPro" id="IPR053905">
    <property type="entry name" value="EF-G-like_DII"/>
</dbReference>
<sequence>MDVYGTKQIRNVVLLGHGGAGKSTVAEALAYLTGVTKRMGKISDGNTISDYDKEEIKRQFSISTTMVPIEYQGAEGKVKINLLDTPGYFDFVGEVEEAVSVADAAIIVVNCKAGIEVGTEKAWELCEEYRLPRIIFVTNMDDDHASFRELILKLEKQFGRKIAPFQVPIRENEKFVGFVNAVKMEGRRFTNLSDYEECEIPEYTKKNLGIIRDALIEAVAETSEEYMERYFSGEEFTQDEIYTAVQTNVCQGNIVPVMMGSGINCQGFHALLNAIDRYFPSPDEAGECIGVDVSNGERFTAKYNDEVSLSAKVFKTVVDPFIGKYSMMKICTGILKPDSTIYNVNKDAEEKIAKVYMLRGKEVIEVPELRAGDIGAVAKLSVTQTGDTIALRSAPIVYHKPKISTPYTYMRYMAKTKGDEDKISSALSKLMEEDLTLRAVNDAENRQSLLYGIGDQQLEVVVSKLLGRYKVEVELSKPKFAFRETIRKKVEAPGRYKKQSGGHGQFGDVKMSFEPSGDLETPYVFEEKVFGGAVPKNYFPAVEKGVQECCVKGPLAAYPVVGIKATLLDGSYHPVDSSEMAFKMAATLAFKKGFMEAGPVLLEPIASLKVVVPDKYTGDVMGDLNRRRGRVLGMNSLHGGKQEIVADVPVSELYGYNTDLRSMTGGIGVFSYEFSRYEQAPGDVQKKEVEARAASLDSSES</sequence>
<dbReference type="PROSITE" id="PS51722">
    <property type="entry name" value="G_TR_2"/>
    <property type="match status" value="1"/>
</dbReference>
<evidence type="ECO:0000256" key="1">
    <source>
        <dbReference type="ARBA" id="ARBA00022741"/>
    </source>
</evidence>
<dbReference type="SMART" id="SM00838">
    <property type="entry name" value="EFG_C"/>
    <property type="match status" value="1"/>
</dbReference>
<gene>
    <name evidence="4" type="ORF">OCV69_01060</name>
</gene>
<dbReference type="Gene3D" id="3.40.50.300">
    <property type="entry name" value="P-loop containing nucleotide triphosphate hydrolases"/>
    <property type="match status" value="1"/>
</dbReference>
<dbReference type="InterPro" id="IPR027417">
    <property type="entry name" value="P-loop_NTPase"/>
</dbReference>
<dbReference type="CDD" id="cd04170">
    <property type="entry name" value="EF-G_bact"/>
    <property type="match status" value="1"/>
</dbReference>
<dbReference type="SUPFAM" id="SSF50447">
    <property type="entry name" value="Translation proteins"/>
    <property type="match status" value="1"/>
</dbReference>
<protein>
    <submittedName>
        <fullName evidence="4">Elongation factor G</fullName>
    </submittedName>
</protein>
<dbReference type="InterPro" id="IPR014721">
    <property type="entry name" value="Ribsml_uS5_D2-typ_fold_subgr"/>
</dbReference>
<keyword evidence="5" id="KW-1185">Reference proteome</keyword>
<keyword evidence="4" id="KW-0251">Elongation factor</keyword>
<dbReference type="SUPFAM" id="SSF52540">
    <property type="entry name" value="P-loop containing nucleoside triphosphate hydrolases"/>
    <property type="match status" value="1"/>
</dbReference>
<dbReference type="Pfam" id="PF14492">
    <property type="entry name" value="EFG_III"/>
    <property type="match status" value="1"/>
</dbReference>
<comment type="caution">
    <text evidence="4">The sequence shown here is derived from an EMBL/GenBank/DDBJ whole genome shotgun (WGS) entry which is preliminary data.</text>
</comment>
<dbReference type="Pfam" id="PF00679">
    <property type="entry name" value="EFG_C"/>
    <property type="match status" value="1"/>
</dbReference>
<dbReference type="Pfam" id="PF00009">
    <property type="entry name" value="GTP_EFTU"/>
    <property type="match status" value="1"/>
</dbReference>
<dbReference type="Gene3D" id="3.30.70.240">
    <property type="match status" value="1"/>
</dbReference>
<dbReference type="SUPFAM" id="SSF54980">
    <property type="entry name" value="EF-G C-terminal domain-like"/>
    <property type="match status" value="2"/>
</dbReference>
<dbReference type="NCBIfam" id="NF009381">
    <property type="entry name" value="PRK12740.1-5"/>
    <property type="match status" value="1"/>
</dbReference>
<dbReference type="CDD" id="cd01434">
    <property type="entry name" value="EFG_mtEFG1_IV"/>
    <property type="match status" value="1"/>
</dbReference>